<evidence type="ECO:0000313" key="7">
    <source>
        <dbReference type="Proteomes" id="UP000572051"/>
    </source>
</evidence>
<evidence type="ECO:0000256" key="2">
    <source>
        <dbReference type="ARBA" id="ARBA00022448"/>
    </source>
</evidence>
<dbReference type="PANTHER" id="PTHR30061:SF50">
    <property type="entry name" value="MALTOSE_MALTODEXTRIN-BINDING PERIPLASMIC PROTEIN"/>
    <property type="match status" value="1"/>
</dbReference>
<dbReference type="Pfam" id="PF13416">
    <property type="entry name" value="SBP_bac_8"/>
    <property type="match status" value="1"/>
</dbReference>
<keyword evidence="2" id="KW-0813">Transport</keyword>
<dbReference type="PANTHER" id="PTHR30061">
    <property type="entry name" value="MALTOSE-BINDING PERIPLASMIC PROTEIN"/>
    <property type="match status" value="1"/>
</dbReference>
<dbReference type="GO" id="GO:1901982">
    <property type="term" value="F:maltose binding"/>
    <property type="evidence" value="ECO:0007669"/>
    <property type="project" value="TreeGrafter"/>
</dbReference>
<dbReference type="PROSITE" id="PS51257">
    <property type="entry name" value="PROKAR_LIPOPROTEIN"/>
    <property type="match status" value="1"/>
</dbReference>
<proteinExistence type="inferred from homology"/>
<protein>
    <submittedName>
        <fullName evidence="6">Arabinogalactan oligomer/maltooligosaccharide transport system substrate-binding protein</fullName>
    </submittedName>
</protein>
<organism evidence="6 7">
    <name type="scientific">Nocardiopsis aegyptia</name>
    <dbReference type="NCBI Taxonomy" id="220378"/>
    <lineage>
        <taxon>Bacteria</taxon>
        <taxon>Bacillati</taxon>
        <taxon>Actinomycetota</taxon>
        <taxon>Actinomycetes</taxon>
        <taxon>Streptosporangiales</taxon>
        <taxon>Nocardiopsidaceae</taxon>
        <taxon>Nocardiopsis</taxon>
    </lineage>
</organism>
<keyword evidence="4 5" id="KW-0732">Signal</keyword>
<feature type="chain" id="PRO_5039386784" evidence="5">
    <location>
        <begin position="27"/>
        <end position="416"/>
    </location>
</feature>
<evidence type="ECO:0000256" key="4">
    <source>
        <dbReference type="ARBA" id="ARBA00022729"/>
    </source>
</evidence>
<dbReference type="CDD" id="cd13586">
    <property type="entry name" value="PBP2_Maltose_binding_like"/>
    <property type="match status" value="1"/>
</dbReference>
<evidence type="ECO:0000256" key="1">
    <source>
        <dbReference type="ARBA" id="ARBA00008520"/>
    </source>
</evidence>
<dbReference type="AlphaFoldDB" id="A0A7Z0J9N0"/>
<keyword evidence="7" id="KW-1185">Reference proteome</keyword>
<dbReference type="GO" id="GO:0042956">
    <property type="term" value="P:maltodextrin transmembrane transport"/>
    <property type="evidence" value="ECO:0007669"/>
    <property type="project" value="TreeGrafter"/>
</dbReference>
<dbReference type="GO" id="GO:0015768">
    <property type="term" value="P:maltose transport"/>
    <property type="evidence" value="ECO:0007669"/>
    <property type="project" value="TreeGrafter"/>
</dbReference>
<dbReference type="SUPFAM" id="SSF53850">
    <property type="entry name" value="Periplasmic binding protein-like II"/>
    <property type="match status" value="1"/>
</dbReference>
<comment type="caution">
    <text evidence="6">The sequence shown here is derived from an EMBL/GenBank/DDBJ whole genome shotgun (WGS) entry which is preliminary data.</text>
</comment>
<dbReference type="InterPro" id="IPR006060">
    <property type="entry name" value="Maltose/Cyclodextrin-bd"/>
</dbReference>
<dbReference type="PRINTS" id="PR00181">
    <property type="entry name" value="MALTOSEBP"/>
</dbReference>
<name>A0A7Z0J9N0_9ACTN</name>
<dbReference type="RefSeq" id="WP_179821792.1">
    <property type="nucleotide sequence ID" value="NZ_JACCFS010000001.1"/>
</dbReference>
<accession>A0A7Z0J9N0</accession>
<dbReference type="GO" id="GO:0055052">
    <property type="term" value="C:ATP-binding cassette (ABC) transporter complex, substrate-binding subunit-containing"/>
    <property type="evidence" value="ECO:0007669"/>
    <property type="project" value="TreeGrafter"/>
</dbReference>
<evidence type="ECO:0000313" key="6">
    <source>
        <dbReference type="EMBL" id="NYJ33555.1"/>
    </source>
</evidence>
<feature type="signal peptide" evidence="5">
    <location>
        <begin position="1"/>
        <end position="26"/>
    </location>
</feature>
<keyword evidence="3" id="KW-0762">Sugar transport</keyword>
<sequence length="416" mass="43089">MRPLRAPGTRLACAAAGLAVTLTACGSDPGTDAAELDPTLTVWADDERALALMTFAEAYSRTSDAQVEVIVVEHEELRASFVSAHANGLGPDIMVGPHDWTGELVESEAVAPVTLDARSAEAFTPGALDAVTYDGAVYGVPYATENLALIRNTDLAPSEPETVEELVETGADLVDAGRASRVLGLQVGEEGDAYHMHPLFTSAGGYLFGEDGAGDPDPTDLGVAAPESVAAFERIAELGEAGSGVLTRDTTAERATELFTGGEAPYFVTGPWSLSAVKEAGVPYEISPVPPFADGAPARPLIGVQAFFVAAGASDPDLARTFAADFVADPEFSVILYEADPRVPALVDALETLSEQDPDLQAFQNAGANGLPMPAIPEMDAVWGPFGQAGADIIAGAEPAEELAEAEELITASFAE</sequence>
<dbReference type="Gene3D" id="3.40.190.10">
    <property type="entry name" value="Periplasmic binding protein-like II"/>
    <property type="match status" value="2"/>
</dbReference>
<comment type="similarity">
    <text evidence="1">Belongs to the bacterial solute-binding protein 1 family.</text>
</comment>
<dbReference type="Proteomes" id="UP000572051">
    <property type="component" value="Unassembled WGS sequence"/>
</dbReference>
<evidence type="ECO:0000256" key="3">
    <source>
        <dbReference type="ARBA" id="ARBA00022597"/>
    </source>
</evidence>
<reference evidence="6 7" key="1">
    <citation type="submission" date="2020-07" db="EMBL/GenBank/DDBJ databases">
        <title>Sequencing the genomes of 1000 actinobacteria strains.</title>
        <authorList>
            <person name="Klenk H.-P."/>
        </authorList>
    </citation>
    <scope>NUCLEOTIDE SEQUENCE [LARGE SCALE GENOMIC DNA]</scope>
    <source>
        <strain evidence="6 7">DSM 44442</strain>
    </source>
</reference>
<dbReference type="InterPro" id="IPR006059">
    <property type="entry name" value="SBP"/>
</dbReference>
<dbReference type="EMBL" id="JACCFS010000001">
    <property type="protein sequence ID" value="NYJ33555.1"/>
    <property type="molecule type" value="Genomic_DNA"/>
</dbReference>
<dbReference type="GO" id="GO:0015144">
    <property type="term" value="F:carbohydrate transmembrane transporter activity"/>
    <property type="evidence" value="ECO:0007669"/>
    <property type="project" value="InterPro"/>
</dbReference>
<gene>
    <name evidence="6" type="ORF">HNR10_001436</name>
</gene>
<evidence type="ECO:0000256" key="5">
    <source>
        <dbReference type="SAM" id="SignalP"/>
    </source>
</evidence>